<dbReference type="InterPro" id="IPR052407">
    <property type="entry name" value="BTB_POZ_domain_cont_9"/>
</dbReference>
<dbReference type="Gene3D" id="1.25.40.420">
    <property type="match status" value="1"/>
</dbReference>
<name>A0A8D8SAK9_9HEMI</name>
<reference evidence="3" key="1">
    <citation type="submission" date="2021-05" db="EMBL/GenBank/DDBJ databases">
        <authorList>
            <person name="Alioto T."/>
            <person name="Alioto T."/>
            <person name="Gomez Garrido J."/>
        </authorList>
    </citation>
    <scope>NUCLEOTIDE SEQUENCE</scope>
</reference>
<dbReference type="CDD" id="cd18186">
    <property type="entry name" value="BTB_POZ_ZBTB_KLHL-like"/>
    <property type="match status" value="1"/>
</dbReference>
<dbReference type="Pfam" id="PF00651">
    <property type="entry name" value="BTB"/>
    <property type="match status" value="1"/>
</dbReference>
<proteinExistence type="predicted"/>
<dbReference type="EMBL" id="HBUF01213372">
    <property type="protein sequence ID" value="CAG6666218.1"/>
    <property type="molecule type" value="Transcribed_RNA"/>
</dbReference>
<dbReference type="AlphaFoldDB" id="A0A8D8SAK9"/>
<feature type="compositionally biased region" description="Basic and acidic residues" evidence="1">
    <location>
        <begin position="276"/>
        <end position="293"/>
    </location>
</feature>
<protein>
    <recommendedName>
        <fullName evidence="2">BTB domain-containing protein</fullName>
    </recommendedName>
</protein>
<evidence type="ECO:0000259" key="2">
    <source>
        <dbReference type="PROSITE" id="PS50097"/>
    </source>
</evidence>
<feature type="compositionally biased region" description="Polar residues" evidence="1">
    <location>
        <begin position="345"/>
        <end position="358"/>
    </location>
</feature>
<dbReference type="GO" id="GO:0048512">
    <property type="term" value="P:circadian behavior"/>
    <property type="evidence" value="ECO:0007669"/>
    <property type="project" value="TreeGrafter"/>
</dbReference>
<dbReference type="SMART" id="SM00225">
    <property type="entry name" value="BTB"/>
    <property type="match status" value="1"/>
</dbReference>
<feature type="compositionally biased region" description="Basic and acidic residues" evidence="1">
    <location>
        <begin position="302"/>
        <end position="324"/>
    </location>
</feature>
<accession>A0A8D8SAK9</accession>
<dbReference type="Gene3D" id="3.30.710.10">
    <property type="entry name" value="Potassium Channel Kv1.1, Chain A"/>
    <property type="match status" value="1"/>
</dbReference>
<dbReference type="GO" id="GO:0008344">
    <property type="term" value="P:adult locomotory behavior"/>
    <property type="evidence" value="ECO:0007669"/>
    <property type="project" value="TreeGrafter"/>
</dbReference>
<feature type="region of interest" description="Disordered" evidence="1">
    <location>
        <begin position="276"/>
        <end position="358"/>
    </location>
</feature>
<evidence type="ECO:0000256" key="1">
    <source>
        <dbReference type="SAM" id="MobiDB-lite"/>
    </source>
</evidence>
<dbReference type="GO" id="GO:0050804">
    <property type="term" value="P:modulation of chemical synaptic transmission"/>
    <property type="evidence" value="ECO:0007669"/>
    <property type="project" value="TreeGrafter"/>
</dbReference>
<organism evidence="3">
    <name type="scientific">Cacopsylla melanoneura</name>
    <dbReference type="NCBI Taxonomy" id="428564"/>
    <lineage>
        <taxon>Eukaryota</taxon>
        <taxon>Metazoa</taxon>
        <taxon>Ecdysozoa</taxon>
        <taxon>Arthropoda</taxon>
        <taxon>Hexapoda</taxon>
        <taxon>Insecta</taxon>
        <taxon>Pterygota</taxon>
        <taxon>Neoptera</taxon>
        <taxon>Paraneoptera</taxon>
        <taxon>Hemiptera</taxon>
        <taxon>Sternorrhyncha</taxon>
        <taxon>Psylloidea</taxon>
        <taxon>Psyllidae</taxon>
        <taxon>Psyllinae</taxon>
        <taxon>Cacopsylla</taxon>
    </lineage>
</organism>
<dbReference type="InterPro" id="IPR011333">
    <property type="entry name" value="SKP1/BTB/POZ_sf"/>
</dbReference>
<feature type="domain" description="BTB" evidence="2">
    <location>
        <begin position="95"/>
        <end position="163"/>
    </location>
</feature>
<dbReference type="SUPFAM" id="SSF54695">
    <property type="entry name" value="POZ domain"/>
    <property type="match status" value="1"/>
</dbReference>
<dbReference type="InterPro" id="IPR011705">
    <property type="entry name" value="BACK"/>
</dbReference>
<dbReference type="InterPro" id="IPR000210">
    <property type="entry name" value="BTB/POZ_dom"/>
</dbReference>
<dbReference type="PROSITE" id="PS50097">
    <property type="entry name" value="BTB"/>
    <property type="match status" value="1"/>
</dbReference>
<dbReference type="GO" id="GO:0005737">
    <property type="term" value="C:cytoplasm"/>
    <property type="evidence" value="ECO:0007669"/>
    <property type="project" value="TreeGrafter"/>
</dbReference>
<dbReference type="Pfam" id="PF07707">
    <property type="entry name" value="BACK"/>
    <property type="match status" value="1"/>
</dbReference>
<evidence type="ECO:0000313" key="3">
    <source>
        <dbReference type="EMBL" id="CAG6666218.1"/>
    </source>
</evidence>
<dbReference type="PANTHER" id="PTHR46306">
    <property type="entry name" value="BTB/POZ DOMAIN-CONTAINING PROTEIN 9"/>
    <property type="match status" value="1"/>
</dbReference>
<sequence length="597" mass="67797">MFNGCADLKLLSAIAGVWKLTTVTTQEKIVPSLNLGLQLDRYQLATDHSFVLVIHHNIYIIGIQRMAAVGTEYKFRNDKGALAKLETMLNNEQRSDTLFLVNEARYRVLSHLVAAYSPVLESMINEHFAYCDDRDIKIRNVRNEESFHLLLKFMYGVEMNFTQTNIIVICEALSLAEKYEIGDFSKELKSYITSTPARFQIDTVVVLLNTARKLNLTDLYEKAKVYAYENTEQLVKHESFVDLQYEVLVDLLKSDYFCAKEIEILNGLLTWHDDMDSKKSKDKADETTEHDTDSGFEQAGNNEHHSVASEERNLVDCYDTKSEETTSSTDDTSGLENKSEFPGETSGSNNTDNANVSSKPDSCAELVKSFKENVLKSLLSHIRIGHISALGLLSAFETELFIKYKDFVADYKLFSQSTEPRKKYGSTTSAPPIIVQSDPGALHNKFFNNKYLFTINRLTLNTTYESGETPMGGLNFKVDLREFSEEKSVDALFDIHLICTSEDDANWKCYTEVRVFMKPICPPNCTSCKTLTTTAVDNLYVSEDYSFRPFSFTNQVSRQYIGQLSLKLTDATVYNHFVIQNAIKMFVNFKTISITKV</sequence>
<dbReference type="PANTHER" id="PTHR46306:SF1">
    <property type="entry name" value="BTB_POZ DOMAIN-CONTAINING PROTEIN 9"/>
    <property type="match status" value="1"/>
</dbReference>